<gene>
    <name evidence="1" type="ORF">T03_11663</name>
</gene>
<dbReference type="EMBL" id="JYDI01000047">
    <property type="protein sequence ID" value="KRY56057.1"/>
    <property type="molecule type" value="Genomic_DNA"/>
</dbReference>
<comment type="caution">
    <text evidence="1">The sequence shown here is derived from an EMBL/GenBank/DDBJ whole genome shotgun (WGS) entry which is preliminary data.</text>
</comment>
<name>A0A0V1D3K4_TRIBR</name>
<proteinExistence type="predicted"/>
<protein>
    <submittedName>
        <fullName evidence="1">Uncharacterized protein</fullName>
    </submittedName>
</protein>
<dbReference type="Proteomes" id="UP000054653">
    <property type="component" value="Unassembled WGS sequence"/>
</dbReference>
<dbReference type="AlphaFoldDB" id="A0A0V1D3K4"/>
<sequence>MATSSFRQLRKRQFRQFAQQRIIAQCRSERVFIVNSLQFTLAHKSTALILEQWRSKLLNVILQQQALDESHHNLLIHLGCQRSGVGIRSAIHQGLCHQPFHCPEVFQSTLADPRYQ</sequence>
<organism evidence="1 2">
    <name type="scientific">Trichinella britovi</name>
    <name type="common">Parasitic roundworm</name>
    <dbReference type="NCBI Taxonomy" id="45882"/>
    <lineage>
        <taxon>Eukaryota</taxon>
        <taxon>Metazoa</taxon>
        <taxon>Ecdysozoa</taxon>
        <taxon>Nematoda</taxon>
        <taxon>Enoplea</taxon>
        <taxon>Dorylaimia</taxon>
        <taxon>Trichinellida</taxon>
        <taxon>Trichinellidae</taxon>
        <taxon>Trichinella</taxon>
    </lineage>
</organism>
<evidence type="ECO:0000313" key="1">
    <source>
        <dbReference type="EMBL" id="KRY56057.1"/>
    </source>
</evidence>
<reference evidence="1 2" key="1">
    <citation type="submission" date="2015-01" db="EMBL/GenBank/DDBJ databases">
        <title>Evolution of Trichinella species and genotypes.</title>
        <authorList>
            <person name="Korhonen P.K."/>
            <person name="Edoardo P."/>
            <person name="Giuseppe L.R."/>
            <person name="Gasser R.B."/>
        </authorList>
    </citation>
    <scope>NUCLEOTIDE SEQUENCE [LARGE SCALE GENOMIC DNA]</scope>
    <source>
        <strain evidence="1">ISS120</strain>
    </source>
</reference>
<accession>A0A0V1D3K4</accession>
<evidence type="ECO:0000313" key="2">
    <source>
        <dbReference type="Proteomes" id="UP000054653"/>
    </source>
</evidence>
<keyword evidence="2" id="KW-1185">Reference proteome</keyword>